<evidence type="ECO:0000256" key="5">
    <source>
        <dbReference type="PROSITE-ProRule" id="PRU00042"/>
    </source>
</evidence>
<keyword evidence="1" id="KW-0479">Metal-binding</keyword>
<reference evidence="7" key="1">
    <citation type="journal article" date="2010" name="Science">
        <title>Plasticity of animal genome architecture unmasked by rapid evolution of a pelagic tunicate.</title>
        <authorList>
            <person name="Denoeud F."/>
            <person name="Henriet S."/>
            <person name="Mungpakdee S."/>
            <person name="Aury J.M."/>
            <person name="Da Silva C."/>
            <person name="Brinkmann H."/>
            <person name="Mikhaleva J."/>
            <person name="Olsen L.C."/>
            <person name="Jubin C."/>
            <person name="Canestro C."/>
            <person name="Bouquet J.M."/>
            <person name="Danks G."/>
            <person name="Poulain J."/>
            <person name="Campsteijn C."/>
            <person name="Adamski M."/>
            <person name="Cross I."/>
            <person name="Yadetie F."/>
            <person name="Muffato M."/>
            <person name="Louis A."/>
            <person name="Butcher S."/>
            <person name="Tsagkogeorga G."/>
            <person name="Konrad A."/>
            <person name="Singh S."/>
            <person name="Jensen M.F."/>
            <person name="Cong E.H."/>
            <person name="Eikeseth-Otteraa H."/>
            <person name="Noel B."/>
            <person name="Anthouard V."/>
            <person name="Porcel B.M."/>
            <person name="Kachouri-Lafond R."/>
            <person name="Nishino A."/>
            <person name="Ugolini M."/>
            <person name="Chourrout P."/>
            <person name="Nishida H."/>
            <person name="Aasland R."/>
            <person name="Huzurbazar S."/>
            <person name="Westhof E."/>
            <person name="Delsuc F."/>
            <person name="Lehrach H."/>
            <person name="Reinhardt R."/>
            <person name="Weissenbach J."/>
            <person name="Roy S.W."/>
            <person name="Artiguenave F."/>
            <person name="Postlethwait J.H."/>
            <person name="Manak J.R."/>
            <person name="Thompson E.M."/>
            <person name="Jaillon O."/>
            <person name="Du Pasquier L."/>
            <person name="Boudinot P."/>
            <person name="Liberles D.A."/>
            <person name="Volff J.N."/>
            <person name="Philippe H."/>
            <person name="Lenhard B."/>
            <person name="Roest Crollius H."/>
            <person name="Wincker P."/>
            <person name="Chourrout D."/>
        </authorList>
    </citation>
    <scope>NUCLEOTIDE SEQUENCE [LARGE SCALE GENOMIC DNA]</scope>
</reference>
<evidence type="ECO:0000256" key="1">
    <source>
        <dbReference type="ARBA" id="ARBA00022723"/>
    </source>
</evidence>
<dbReference type="GO" id="GO:0008270">
    <property type="term" value="F:zinc ion binding"/>
    <property type="evidence" value="ECO:0007669"/>
    <property type="project" value="UniProtKB-KW"/>
</dbReference>
<dbReference type="PROSITE" id="PS00028">
    <property type="entry name" value="ZINC_FINGER_C2H2_1"/>
    <property type="match status" value="1"/>
</dbReference>
<dbReference type="InterPro" id="IPR013087">
    <property type="entry name" value="Znf_C2H2_type"/>
</dbReference>
<dbReference type="SMART" id="SM00355">
    <property type="entry name" value="ZnF_C2H2"/>
    <property type="match status" value="5"/>
</dbReference>
<dbReference type="SUPFAM" id="SSF57667">
    <property type="entry name" value="beta-beta-alpha zinc fingers"/>
    <property type="match status" value="1"/>
</dbReference>
<keyword evidence="2" id="KW-0677">Repeat</keyword>
<organism evidence="7">
    <name type="scientific">Oikopleura dioica</name>
    <name type="common">Tunicate</name>
    <dbReference type="NCBI Taxonomy" id="34765"/>
    <lineage>
        <taxon>Eukaryota</taxon>
        <taxon>Metazoa</taxon>
        <taxon>Chordata</taxon>
        <taxon>Tunicata</taxon>
        <taxon>Appendicularia</taxon>
        <taxon>Copelata</taxon>
        <taxon>Oikopleuridae</taxon>
        <taxon>Oikopleura</taxon>
    </lineage>
</organism>
<dbReference type="InParanoid" id="E4XHI2"/>
<sequence length="311" mass="36563">MVDPVEKFLRHYMRKTGRLRTLKELEKNWNGNCSNKKRADIVATPKVKLSFAILKPPERMRAKVEVGKKLRNAERKESDKEKIPPEFVKLAKKFGLPEVHLEFFYDNREKFHWETVESSKLHCTESPCTFTTSAFKGALIEHMISAHDYKKIACDQLDCSFVAYSEKSLTLHKRAFHGAGRRPTANERFRCKFQTCNQASSTSTGIKFHESTHENKLTPCSYCPYRAVQSHLMTYHMYKHFNIKKYECEQCGQCFNRPDRLIQHQQYTHQKDQGFECIHCGLIFDTLIKQRTHGKTCVERFKHLARQIFLF</sequence>
<dbReference type="OrthoDB" id="6077919at2759"/>
<feature type="domain" description="C2H2-type" evidence="6">
    <location>
        <begin position="246"/>
        <end position="274"/>
    </location>
</feature>
<protein>
    <recommendedName>
        <fullName evidence="6">C2H2-type domain-containing protein</fullName>
    </recommendedName>
</protein>
<accession>E4XHI2</accession>
<dbReference type="Gene3D" id="3.30.160.60">
    <property type="entry name" value="Classic Zinc Finger"/>
    <property type="match status" value="1"/>
</dbReference>
<dbReference type="GO" id="GO:0045944">
    <property type="term" value="P:positive regulation of transcription by RNA polymerase II"/>
    <property type="evidence" value="ECO:0007669"/>
    <property type="project" value="TreeGrafter"/>
</dbReference>
<dbReference type="PANTHER" id="PTHR24403:SF67">
    <property type="entry name" value="FI01116P-RELATED"/>
    <property type="match status" value="1"/>
</dbReference>
<evidence type="ECO:0000313" key="8">
    <source>
        <dbReference type="Proteomes" id="UP000001307"/>
    </source>
</evidence>
<evidence type="ECO:0000313" key="7">
    <source>
        <dbReference type="EMBL" id="CBY10130.1"/>
    </source>
</evidence>
<keyword evidence="4" id="KW-0862">Zinc</keyword>
<dbReference type="AlphaFoldDB" id="E4XHI2"/>
<name>E4XHI2_OIKDI</name>
<evidence type="ECO:0000256" key="2">
    <source>
        <dbReference type="ARBA" id="ARBA00022737"/>
    </source>
</evidence>
<keyword evidence="8" id="KW-1185">Reference proteome</keyword>
<dbReference type="InterPro" id="IPR036236">
    <property type="entry name" value="Znf_C2H2_sf"/>
</dbReference>
<dbReference type="GO" id="GO:0005634">
    <property type="term" value="C:nucleus"/>
    <property type="evidence" value="ECO:0007669"/>
    <property type="project" value="TreeGrafter"/>
</dbReference>
<dbReference type="EMBL" id="FN653051">
    <property type="protein sequence ID" value="CBY10130.1"/>
    <property type="molecule type" value="Genomic_DNA"/>
</dbReference>
<dbReference type="InterPro" id="IPR050688">
    <property type="entry name" value="Zinc_finger/UBP_domain"/>
</dbReference>
<keyword evidence="3 5" id="KW-0863">Zinc-finger</keyword>
<gene>
    <name evidence="7" type="ORF">GSOID_T00010960001</name>
</gene>
<evidence type="ECO:0000256" key="4">
    <source>
        <dbReference type="ARBA" id="ARBA00022833"/>
    </source>
</evidence>
<dbReference type="Proteomes" id="UP000001307">
    <property type="component" value="Unassembled WGS sequence"/>
</dbReference>
<evidence type="ECO:0000256" key="3">
    <source>
        <dbReference type="ARBA" id="ARBA00022771"/>
    </source>
</evidence>
<proteinExistence type="predicted"/>
<evidence type="ECO:0000259" key="6">
    <source>
        <dbReference type="PROSITE" id="PS50157"/>
    </source>
</evidence>
<dbReference type="PROSITE" id="PS50157">
    <property type="entry name" value="ZINC_FINGER_C2H2_2"/>
    <property type="match status" value="1"/>
</dbReference>
<dbReference type="PANTHER" id="PTHR24403">
    <property type="entry name" value="ZINC FINGER PROTEIN"/>
    <property type="match status" value="1"/>
</dbReference>